<evidence type="ECO:0000256" key="2">
    <source>
        <dbReference type="ARBA" id="ARBA00023002"/>
    </source>
</evidence>
<accession>A0A021VSR8</accession>
<evidence type="ECO:0000313" key="7">
    <source>
        <dbReference type="Proteomes" id="UP000019753"/>
    </source>
</evidence>
<protein>
    <submittedName>
        <fullName evidence="6">Short-chain dehydorgenase/reductase</fullName>
    </submittedName>
</protein>
<sequence>MGAAPEGGGTCGRAVGFPPDDDAAAPRPATAPAWRCLMVAQVTGRLAGKVAVVTGGARGMGAATVRRLVAEGAKVVVGDVLEAEGKELAHDVGPDALFVTLDVSSAEAWARAVEAASEAFGPVTVLVNNAGILSYGAVDVAAEADLRRVLDVNLVGPFLGIQAVVPSMRREGGGSIVNISSAAGLVGMASLGAYSSSKWGLRGLTKSAALDLGRDGIRVNSIHPGGVRTPMAAGADPSAFAVYAIPRIGEPEEIAAAVAYLASDDASFVTGAELAVDGGMVLGTLPPAG</sequence>
<dbReference type="FunFam" id="3.40.50.720:FF:000084">
    <property type="entry name" value="Short-chain dehydrogenase reductase"/>
    <property type="match status" value="1"/>
</dbReference>
<reference evidence="6 7" key="1">
    <citation type="submission" date="2014-01" db="EMBL/GenBank/DDBJ databases">
        <title>Actinotalea ferrariae CF5-4.</title>
        <authorList>
            <person name="Chen F."/>
            <person name="Li Y."/>
            <person name="Wang G."/>
        </authorList>
    </citation>
    <scope>NUCLEOTIDE SEQUENCE [LARGE SCALE GENOMIC DNA]</scope>
    <source>
        <strain evidence="6 7">CF5-4</strain>
    </source>
</reference>
<dbReference type="PANTHER" id="PTHR24321:SF8">
    <property type="entry name" value="ESTRADIOL 17-BETA-DEHYDROGENASE 8-RELATED"/>
    <property type="match status" value="1"/>
</dbReference>
<evidence type="ECO:0000259" key="5">
    <source>
        <dbReference type="SMART" id="SM00822"/>
    </source>
</evidence>
<gene>
    <name evidence="6" type="ORF">N866_13880</name>
</gene>
<evidence type="ECO:0000256" key="3">
    <source>
        <dbReference type="ARBA" id="ARBA00023027"/>
    </source>
</evidence>
<keyword evidence="7" id="KW-1185">Reference proteome</keyword>
<comment type="caution">
    <text evidence="6">The sequence shown here is derived from an EMBL/GenBank/DDBJ whole genome shotgun (WGS) entry which is preliminary data.</text>
</comment>
<comment type="similarity">
    <text evidence="1">Belongs to the short-chain dehydrogenases/reductases (SDR) family.</text>
</comment>
<dbReference type="PROSITE" id="PS00061">
    <property type="entry name" value="ADH_SHORT"/>
    <property type="match status" value="1"/>
</dbReference>
<dbReference type="SUPFAM" id="SSF51735">
    <property type="entry name" value="NAD(P)-binding Rossmann-fold domains"/>
    <property type="match status" value="1"/>
</dbReference>
<dbReference type="AlphaFoldDB" id="A0A021VSR8"/>
<feature type="compositionally biased region" description="Gly residues" evidence="4">
    <location>
        <begin position="1"/>
        <end position="11"/>
    </location>
</feature>
<dbReference type="EMBL" id="AXCW01000040">
    <property type="protein sequence ID" value="EYR64234.1"/>
    <property type="molecule type" value="Genomic_DNA"/>
</dbReference>
<proteinExistence type="inferred from homology"/>
<dbReference type="Proteomes" id="UP000019753">
    <property type="component" value="Unassembled WGS sequence"/>
</dbReference>
<dbReference type="InterPro" id="IPR057326">
    <property type="entry name" value="KR_dom"/>
</dbReference>
<dbReference type="Gene3D" id="3.40.50.720">
    <property type="entry name" value="NAD(P)-binding Rossmann-like Domain"/>
    <property type="match status" value="1"/>
</dbReference>
<keyword evidence="2" id="KW-0560">Oxidoreductase</keyword>
<dbReference type="InterPro" id="IPR020904">
    <property type="entry name" value="Sc_DH/Rdtase_CS"/>
</dbReference>
<dbReference type="InterPro" id="IPR036291">
    <property type="entry name" value="NAD(P)-bd_dom_sf"/>
</dbReference>
<keyword evidence="3" id="KW-0520">NAD</keyword>
<evidence type="ECO:0000313" key="6">
    <source>
        <dbReference type="EMBL" id="EYR64234.1"/>
    </source>
</evidence>
<evidence type="ECO:0000256" key="4">
    <source>
        <dbReference type="SAM" id="MobiDB-lite"/>
    </source>
</evidence>
<dbReference type="PANTHER" id="PTHR24321">
    <property type="entry name" value="DEHYDROGENASES, SHORT CHAIN"/>
    <property type="match status" value="1"/>
</dbReference>
<dbReference type="GO" id="GO:0016491">
    <property type="term" value="F:oxidoreductase activity"/>
    <property type="evidence" value="ECO:0007669"/>
    <property type="project" value="UniProtKB-KW"/>
</dbReference>
<organism evidence="6 7">
    <name type="scientific">Actinotalea ferrariae CF5-4</name>
    <dbReference type="NCBI Taxonomy" id="948458"/>
    <lineage>
        <taxon>Bacteria</taxon>
        <taxon>Bacillati</taxon>
        <taxon>Actinomycetota</taxon>
        <taxon>Actinomycetes</taxon>
        <taxon>Micrococcales</taxon>
        <taxon>Cellulomonadaceae</taxon>
        <taxon>Actinotalea</taxon>
    </lineage>
</organism>
<name>A0A021VSR8_9CELL</name>
<dbReference type="NCBIfam" id="NF005559">
    <property type="entry name" value="PRK07231.1"/>
    <property type="match status" value="1"/>
</dbReference>
<dbReference type="InterPro" id="IPR002347">
    <property type="entry name" value="SDR_fam"/>
</dbReference>
<feature type="domain" description="Ketoreductase" evidence="5">
    <location>
        <begin position="49"/>
        <end position="251"/>
    </location>
</feature>
<feature type="region of interest" description="Disordered" evidence="4">
    <location>
        <begin position="1"/>
        <end position="28"/>
    </location>
</feature>
<dbReference type="Pfam" id="PF13561">
    <property type="entry name" value="adh_short_C2"/>
    <property type="match status" value="1"/>
</dbReference>
<dbReference type="SMART" id="SM00822">
    <property type="entry name" value="PKS_KR"/>
    <property type="match status" value="1"/>
</dbReference>
<dbReference type="PRINTS" id="PR00081">
    <property type="entry name" value="GDHRDH"/>
</dbReference>
<dbReference type="PRINTS" id="PR00080">
    <property type="entry name" value="SDRFAMILY"/>
</dbReference>
<evidence type="ECO:0000256" key="1">
    <source>
        <dbReference type="ARBA" id="ARBA00006484"/>
    </source>
</evidence>